<protein>
    <submittedName>
        <fullName evidence="3">Uncharacterized protein</fullName>
    </submittedName>
</protein>
<name>A0A0D0EAI6_9AGAM</name>
<keyword evidence="4" id="KW-1185">Reference proteome</keyword>
<keyword evidence="1" id="KW-0472">Membrane</keyword>
<evidence type="ECO:0000313" key="3">
    <source>
        <dbReference type="EMBL" id="KIK96645.1"/>
    </source>
</evidence>
<feature type="transmembrane region" description="Helical" evidence="1">
    <location>
        <begin position="316"/>
        <end position="334"/>
    </location>
</feature>
<evidence type="ECO:0000256" key="1">
    <source>
        <dbReference type="SAM" id="Phobius"/>
    </source>
</evidence>
<feature type="signal peptide" evidence="2">
    <location>
        <begin position="1"/>
        <end position="22"/>
    </location>
</feature>
<evidence type="ECO:0000256" key="2">
    <source>
        <dbReference type="SAM" id="SignalP"/>
    </source>
</evidence>
<evidence type="ECO:0000313" key="4">
    <source>
        <dbReference type="Proteomes" id="UP000054538"/>
    </source>
</evidence>
<dbReference type="HOGENOM" id="CLU_036093_1_0_1"/>
<feature type="chain" id="PRO_5002221122" evidence="2">
    <location>
        <begin position="23"/>
        <end position="335"/>
    </location>
</feature>
<dbReference type="STRING" id="930991.A0A0D0EAI6"/>
<keyword evidence="2" id="KW-0732">Signal</keyword>
<gene>
    <name evidence="3" type="ORF">PAXRUDRAFT_138021</name>
</gene>
<dbReference type="EMBL" id="KN824976">
    <property type="protein sequence ID" value="KIK96645.1"/>
    <property type="molecule type" value="Genomic_DNA"/>
</dbReference>
<dbReference type="OrthoDB" id="2564904at2759"/>
<reference evidence="3 4" key="1">
    <citation type="submission" date="2014-04" db="EMBL/GenBank/DDBJ databases">
        <authorList>
            <consortium name="DOE Joint Genome Institute"/>
            <person name="Kuo A."/>
            <person name="Kohler A."/>
            <person name="Jargeat P."/>
            <person name="Nagy L.G."/>
            <person name="Floudas D."/>
            <person name="Copeland A."/>
            <person name="Barry K.W."/>
            <person name="Cichocki N."/>
            <person name="Veneault-Fourrey C."/>
            <person name="LaButti K."/>
            <person name="Lindquist E.A."/>
            <person name="Lipzen A."/>
            <person name="Lundell T."/>
            <person name="Morin E."/>
            <person name="Murat C."/>
            <person name="Sun H."/>
            <person name="Tunlid A."/>
            <person name="Henrissat B."/>
            <person name="Grigoriev I.V."/>
            <person name="Hibbett D.S."/>
            <person name="Martin F."/>
            <person name="Nordberg H.P."/>
            <person name="Cantor M.N."/>
            <person name="Hua S.X."/>
        </authorList>
    </citation>
    <scope>NUCLEOTIDE SEQUENCE [LARGE SCALE GENOMIC DNA]</scope>
    <source>
        <strain evidence="3 4">Ve08.2h10</strain>
    </source>
</reference>
<dbReference type="Proteomes" id="UP000054538">
    <property type="component" value="Unassembled WGS sequence"/>
</dbReference>
<organism evidence="3 4">
    <name type="scientific">Paxillus rubicundulus Ve08.2h10</name>
    <dbReference type="NCBI Taxonomy" id="930991"/>
    <lineage>
        <taxon>Eukaryota</taxon>
        <taxon>Fungi</taxon>
        <taxon>Dikarya</taxon>
        <taxon>Basidiomycota</taxon>
        <taxon>Agaricomycotina</taxon>
        <taxon>Agaricomycetes</taxon>
        <taxon>Agaricomycetidae</taxon>
        <taxon>Boletales</taxon>
        <taxon>Paxilineae</taxon>
        <taxon>Paxillaceae</taxon>
        <taxon>Paxillus</taxon>
    </lineage>
</organism>
<reference evidence="4" key="2">
    <citation type="submission" date="2015-01" db="EMBL/GenBank/DDBJ databases">
        <title>Evolutionary Origins and Diversification of the Mycorrhizal Mutualists.</title>
        <authorList>
            <consortium name="DOE Joint Genome Institute"/>
            <consortium name="Mycorrhizal Genomics Consortium"/>
            <person name="Kohler A."/>
            <person name="Kuo A."/>
            <person name="Nagy L.G."/>
            <person name="Floudas D."/>
            <person name="Copeland A."/>
            <person name="Barry K.W."/>
            <person name="Cichocki N."/>
            <person name="Veneault-Fourrey C."/>
            <person name="LaButti K."/>
            <person name="Lindquist E.A."/>
            <person name="Lipzen A."/>
            <person name="Lundell T."/>
            <person name="Morin E."/>
            <person name="Murat C."/>
            <person name="Riley R."/>
            <person name="Ohm R."/>
            <person name="Sun H."/>
            <person name="Tunlid A."/>
            <person name="Henrissat B."/>
            <person name="Grigoriev I.V."/>
            <person name="Hibbett D.S."/>
            <person name="Martin F."/>
        </authorList>
    </citation>
    <scope>NUCLEOTIDE SEQUENCE [LARGE SCALE GENOMIC DNA]</scope>
    <source>
        <strain evidence="4">Ve08.2h10</strain>
    </source>
</reference>
<accession>A0A0D0EAI6</accession>
<keyword evidence="1" id="KW-0812">Transmembrane</keyword>
<sequence>MTRTSLKVVLAALISRACLTSAGTLYTPGHTPQDIEQDQNRCSSGYNQTSGCQNAYLNTVQDFCLWALAQPGPNPVTGNKEQIEVPWCMKSGYGTRGIPDGTITGAHLVVTPDYVQVTGIGDLTTINIPADNAGGEPDWHGANSESNTAGGLVFSSAFGQLEQIREWKSLVSYNQFCFRACKPSANASIMCQNVDDIMGCEWNMPGNYGAGVFENCLGDSAEPPGVYATSTSYQGASVTPLPHRTPSSSSCTPYSTIGNGQGVLARDVSSTDSSSTPAPVIVRSHRHPRPNRHTVASLGSSGAVAAIAPLVGWEKVIFTIFALVAGSSVGILVIF</sequence>
<keyword evidence="1" id="KW-1133">Transmembrane helix</keyword>
<proteinExistence type="predicted"/>
<dbReference type="InParanoid" id="A0A0D0EAI6"/>
<dbReference type="AlphaFoldDB" id="A0A0D0EAI6"/>